<dbReference type="PRINTS" id="PR00182">
    <property type="entry name" value="ECOLNEIPORIN"/>
</dbReference>
<evidence type="ECO:0000256" key="11">
    <source>
        <dbReference type="SAM" id="SignalP"/>
    </source>
</evidence>
<keyword evidence="7" id="KW-0406">Ion transport</keyword>
<comment type="subunit">
    <text evidence="2">Homotrimer.</text>
</comment>
<dbReference type="Proteomes" id="UP000240638">
    <property type="component" value="Unassembled WGS sequence"/>
</dbReference>
<reference evidence="13 14" key="1">
    <citation type="submission" date="2018-03" db="EMBL/GenBank/DDBJ databases">
        <title>Whole genome analyses suggest that Burkholderia sensu lato contains two further novel genera in the rhizoxinica-symbiotica group Mycetohabitans gen. nov., and Trinickia gen. nov.: implications for the evolution of diazotrophy and nodulation in the Burkholderiaceae.</title>
        <authorList>
            <person name="Estrada De Los Santos P."/>
            <person name="Palmer M."/>
            <person name="Chavez-Ramirez B."/>
            <person name="Steenkamp E.T."/>
            <person name="Hirsch A.M."/>
            <person name="Manyaka P."/>
            <person name="Maluk M."/>
            <person name="Lafos M."/>
            <person name="Crook M."/>
            <person name="Gross E."/>
            <person name="Simon M.F."/>
            <person name="Bueno Dos Reis Junior F."/>
            <person name="Poole P.S."/>
            <person name="Venter S.N."/>
            <person name="James E.K."/>
        </authorList>
    </citation>
    <scope>NUCLEOTIDE SEQUENCE [LARGE SCALE GENOMIC DNA]</scope>
    <source>
        <strain evidence="13 14">JPY-366</strain>
    </source>
</reference>
<organism evidence="13 14">
    <name type="scientific">Trinickia symbiotica</name>
    <dbReference type="NCBI Taxonomy" id="863227"/>
    <lineage>
        <taxon>Bacteria</taxon>
        <taxon>Pseudomonadati</taxon>
        <taxon>Pseudomonadota</taxon>
        <taxon>Betaproteobacteria</taxon>
        <taxon>Burkholderiales</taxon>
        <taxon>Burkholderiaceae</taxon>
        <taxon>Trinickia</taxon>
    </lineage>
</organism>
<dbReference type="InterPro" id="IPR050298">
    <property type="entry name" value="Gram-neg_bact_OMP"/>
</dbReference>
<keyword evidence="5" id="KW-0812">Transmembrane</keyword>
<dbReference type="CDD" id="cd00342">
    <property type="entry name" value="gram_neg_porins"/>
    <property type="match status" value="1"/>
</dbReference>
<dbReference type="GO" id="GO:0046930">
    <property type="term" value="C:pore complex"/>
    <property type="evidence" value="ECO:0007669"/>
    <property type="project" value="UniProtKB-KW"/>
</dbReference>
<evidence type="ECO:0000256" key="1">
    <source>
        <dbReference type="ARBA" id="ARBA00004571"/>
    </source>
</evidence>
<dbReference type="AlphaFoldDB" id="A0A2T3Y180"/>
<dbReference type="PANTHER" id="PTHR34501:SF9">
    <property type="entry name" value="MAJOR OUTER MEMBRANE PROTEIN P.IA"/>
    <property type="match status" value="1"/>
</dbReference>
<keyword evidence="9" id="KW-0472">Membrane</keyword>
<dbReference type="InterPro" id="IPR023614">
    <property type="entry name" value="Porin_dom_sf"/>
</dbReference>
<dbReference type="GO" id="GO:0034220">
    <property type="term" value="P:monoatomic ion transmembrane transport"/>
    <property type="evidence" value="ECO:0007669"/>
    <property type="project" value="InterPro"/>
</dbReference>
<feature type="domain" description="Porin" evidence="12">
    <location>
        <begin position="30"/>
        <end position="353"/>
    </location>
</feature>
<dbReference type="GO" id="GO:0015288">
    <property type="term" value="F:porin activity"/>
    <property type="evidence" value="ECO:0007669"/>
    <property type="project" value="UniProtKB-KW"/>
</dbReference>
<evidence type="ECO:0000256" key="10">
    <source>
        <dbReference type="ARBA" id="ARBA00023237"/>
    </source>
</evidence>
<dbReference type="InterPro" id="IPR002299">
    <property type="entry name" value="Porin_Neis"/>
</dbReference>
<dbReference type="EMBL" id="PYUC01000001">
    <property type="protein sequence ID" value="PTB22515.1"/>
    <property type="molecule type" value="Genomic_DNA"/>
</dbReference>
<dbReference type="SUPFAM" id="SSF56935">
    <property type="entry name" value="Porins"/>
    <property type="match status" value="1"/>
</dbReference>
<name>A0A2T3Y180_9BURK</name>
<dbReference type="InterPro" id="IPR001702">
    <property type="entry name" value="Porin_Gram-ve"/>
</dbReference>
<evidence type="ECO:0000256" key="3">
    <source>
        <dbReference type="ARBA" id="ARBA00022448"/>
    </source>
</evidence>
<protein>
    <submittedName>
        <fullName evidence="13">Porin</fullName>
    </submittedName>
</protein>
<evidence type="ECO:0000256" key="5">
    <source>
        <dbReference type="ARBA" id="ARBA00022692"/>
    </source>
</evidence>
<evidence type="ECO:0000256" key="8">
    <source>
        <dbReference type="ARBA" id="ARBA00023114"/>
    </source>
</evidence>
<dbReference type="Gene3D" id="2.40.160.10">
    <property type="entry name" value="Porin"/>
    <property type="match status" value="1"/>
</dbReference>
<feature type="chain" id="PRO_5015705428" evidence="11">
    <location>
        <begin position="42"/>
        <end position="384"/>
    </location>
</feature>
<comment type="caution">
    <text evidence="13">The sequence shown here is derived from an EMBL/GenBank/DDBJ whole genome shotgun (WGS) entry which is preliminary data.</text>
</comment>
<comment type="subcellular location">
    <subcellularLocation>
        <location evidence="1">Cell outer membrane</location>
        <topology evidence="1">Multi-pass membrane protein</topology>
    </subcellularLocation>
</comment>
<dbReference type="PRINTS" id="PR00184">
    <property type="entry name" value="NEISSPPORIN"/>
</dbReference>
<evidence type="ECO:0000256" key="4">
    <source>
        <dbReference type="ARBA" id="ARBA00022452"/>
    </source>
</evidence>
<keyword evidence="10" id="KW-0998">Cell outer membrane</keyword>
<dbReference type="Pfam" id="PF13609">
    <property type="entry name" value="Porin_4"/>
    <property type="match status" value="1"/>
</dbReference>
<sequence>MRDVRLQWRRSKTNNSTTWGSVMKQWTICAMLCASTSYAHAEDLLQIYGIVDGGVAYATNIAGAHSWFQTSGVAQSDRWGLRGSEELGGGNRAIFRLENGFTLNDGRFSQGGLEFGRQAFVGIASDRFGTLTLGRQYDFMTTNLTVFSSGTLTPSVFAFHLGDLDRLGAERIDNAVRYVTPEFAGFQLGALYALGGQPGNFSSHSAAAFGASYVMGAFRAGAAYTEIHDYTAVFGIGTTVLGAPLVGTSSQGLLRRFQTFDKLTGSGIGASYQLGPALVHALYTMVDLRQNGASATLRTAEGGVRYSINYALSLAGSYAHSTLAGKGWNQFVGGADYLLSKRTDIYLNAVYLHASSGVQAELFGVPASSSNSQTVVTLGMRHAF</sequence>
<evidence type="ECO:0000256" key="9">
    <source>
        <dbReference type="ARBA" id="ARBA00023136"/>
    </source>
</evidence>
<dbReference type="PANTHER" id="PTHR34501">
    <property type="entry name" value="PROTEIN YDDL-RELATED"/>
    <property type="match status" value="1"/>
</dbReference>
<accession>A0A2T3Y180</accession>
<keyword evidence="6 11" id="KW-0732">Signal</keyword>
<evidence type="ECO:0000256" key="7">
    <source>
        <dbReference type="ARBA" id="ARBA00023065"/>
    </source>
</evidence>
<gene>
    <name evidence="13" type="ORF">C9I57_01650</name>
</gene>
<evidence type="ECO:0000313" key="13">
    <source>
        <dbReference type="EMBL" id="PTB22515.1"/>
    </source>
</evidence>
<evidence type="ECO:0000313" key="14">
    <source>
        <dbReference type="Proteomes" id="UP000240638"/>
    </source>
</evidence>
<dbReference type="GO" id="GO:0009279">
    <property type="term" value="C:cell outer membrane"/>
    <property type="evidence" value="ECO:0007669"/>
    <property type="project" value="UniProtKB-SubCell"/>
</dbReference>
<keyword evidence="8" id="KW-0626">Porin</keyword>
<proteinExistence type="predicted"/>
<keyword evidence="4" id="KW-1134">Transmembrane beta strand</keyword>
<evidence type="ECO:0000259" key="12">
    <source>
        <dbReference type="Pfam" id="PF13609"/>
    </source>
</evidence>
<evidence type="ECO:0000256" key="6">
    <source>
        <dbReference type="ARBA" id="ARBA00022729"/>
    </source>
</evidence>
<feature type="signal peptide" evidence="11">
    <location>
        <begin position="1"/>
        <end position="41"/>
    </location>
</feature>
<keyword evidence="3" id="KW-0813">Transport</keyword>
<dbReference type="InterPro" id="IPR033900">
    <property type="entry name" value="Gram_neg_porin_domain"/>
</dbReference>
<evidence type="ECO:0000256" key="2">
    <source>
        <dbReference type="ARBA" id="ARBA00011233"/>
    </source>
</evidence>